<dbReference type="InterPro" id="IPR001498">
    <property type="entry name" value="Impact_N"/>
</dbReference>
<dbReference type="GO" id="GO:0005737">
    <property type="term" value="C:cytoplasm"/>
    <property type="evidence" value="ECO:0007669"/>
    <property type="project" value="TreeGrafter"/>
</dbReference>
<dbReference type="PANTHER" id="PTHR16301">
    <property type="entry name" value="IMPACT-RELATED"/>
    <property type="match status" value="1"/>
</dbReference>
<feature type="domain" description="Impact N-terminal" evidence="2">
    <location>
        <begin position="41"/>
        <end position="141"/>
    </location>
</feature>
<evidence type="ECO:0000313" key="4">
    <source>
        <dbReference type="EMBL" id="MPL77130.1"/>
    </source>
</evidence>
<evidence type="ECO:0000259" key="2">
    <source>
        <dbReference type="Pfam" id="PF01205"/>
    </source>
</evidence>
<dbReference type="InterPro" id="IPR015796">
    <property type="entry name" value="Impact_YigZ-like"/>
</dbReference>
<dbReference type="PANTHER" id="PTHR16301:SF20">
    <property type="entry name" value="IMPACT FAMILY MEMBER YIGZ"/>
    <property type="match status" value="1"/>
</dbReference>
<dbReference type="AlphaFoldDB" id="A0A644UE39"/>
<sequence length="232" mass="25666">MCMMRTWPRTGFLVYNKIGDKMLHRYCTVKDYGSTEIAINKSRFITYVNRADSEQAAMAFIEKIKKKHWDATHNCSAYVVGERDQYQKADDDGEPSGTAGKPILEVIKKSAVKDAVVVVTRYFGGVKLGAGGLIRAYGKATGHGIKAAGLVERTLHSKVVVEVDYTFLGKLENELRNHNYSIADMVYTDKVVITVLAEKGCESVLEASLLEWTAGQAGLSRDGETYVEVVLD</sequence>
<dbReference type="NCBIfam" id="TIGR00257">
    <property type="entry name" value="IMPACT_YIGZ"/>
    <property type="match status" value="1"/>
</dbReference>
<name>A0A644UE39_9ZZZZ</name>
<dbReference type="InterPro" id="IPR023582">
    <property type="entry name" value="Impact"/>
</dbReference>
<organism evidence="4">
    <name type="scientific">bioreactor metagenome</name>
    <dbReference type="NCBI Taxonomy" id="1076179"/>
    <lineage>
        <taxon>unclassified sequences</taxon>
        <taxon>metagenomes</taxon>
        <taxon>ecological metagenomes</taxon>
    </lineage>
</organism>
<dbReference type="Pfam" id="PF01205">
    <property type="entry name" value="Impact_N"/>
    <property type="match status" value="1"/>
</dbReference>
<evidence type="ECO:0000256" key="1">
    <source>
        <dbReference type="ARBA" id="ARBA00007665"/>
    </source>
</evidence>
<evidence type="ECO:0008006" key="5">
    <source>
        <dbReference type="Google" id="ProtNLM"/>
    </source>
</evidence>
<comment type="similarity">
    <text evidence="1">Belongs to the IMPACT family.</text>
</comment>
<dbReference type="PROSITE" id="PS00910">
    <property type="entry name" value="UPF0029"/>
    <property type="match status" value="1"/>
</dbReference>
<dbReference type="InterPro" id="IPR020569">
    <property type="entry name" value="UPF0029_Impact_CS"/>
</dbReference>
<proteinExistence type="inferred from homology"/>
<gene>
    <name evidence="4" type="ORF">SDC9_22981</name>
</gene>
<accession>A0A644UE39</accession>
<dbReference type="InterPro" id="IPR035647">
    <property type="entry name" value="EFG_III/V"/>
</dbReference>
<dbReference type="Pfam" id="PF09186">
    <property type="entry name" value="DUF1949"/>
    <property type="match status" value="1"/>
</dbReference>
<dbReference type="EMBL" id="VSSQ01000103">
    <property type="protein sequence ID" value="MPL77130.1"/>
    <property type="molecule type" value="Genomic_DNA"/>
</dbReference>
<dbReference type="GO" id="GO:0006446">
    <property type="term" value="P:regulation of translational initiation"/>
    <property type="evidence" value="ECO:0007669"/>
    <property type="project" value="TreeGrafter"/>
</dbReference>
<reference evidence="4" key="1">
    <citation type="submission" date="2019-08" db="EMBL/GenBank/DDBJ databases">
        <authorList>
            <person name="Kucharzyk K."/>
            <person name="Murdoch R.W."/>
            <person name="Higgins S."/>
            <person name="Loffler F."/>
        </authorList>
    </citation>
    <scope>NUCLEOTIDE SEQUENCE</scope>
</reference>
<dbReference type="SUPFAM" id="SSF54211">
    <property type="entry name" value="Ribosomal protein S5 domain 2-like"/>
    <property type="match status" value="1"/>
</dbReference>
<dbReference type="InterPro" id="IPR020568">
    <property type="entry name" value="Ribosomal_Su5_D2-typ_SF"/>
</dbReference>
<dbReference type="InterPro" id="IPR015269">
    <property type="entry name" value="UPF0029_Impact_C"/>
</dbReference>
<dbReference type="InterPro" id="IPR036956">
    <property type="entry name" value="Impact_N_sf"/>
</dbReference>
<dbReference type="SUPFAM" id="SSF54980">
    <property type="entry name" value="EF-G C-terminal domain-like"/>
    <property type="match status" value="1"/>
</dbReference>
<evidence type="ECO:0000259" key="3">
    <source>
        <dbReference type="Pfam" id="PF09186"/>
    </source>
</evidence>
<feature type="domain" description="UPF0029" evidence="3">
    <location>
        <begin position="161"/>
        <end position="216"/>
    </location>
</feature>
<comment type="caution">
    <text evidence="4">The sequence shown here is derived from an EMBL/GenBank/DDBJ whole genome shotgun (WGS) entry which is preliminary data.</text>
</comment>
<protein>
    <recommendedName>
        <fullName evidence="5">IMPACT family member YigZ</fullName>
    </recommendedName>
</protein>
<dbReference type="Gene3D" id="3.30.230.30">
    <property type="entry name" value="Impact, N-terminal domain"/>
    <property type="match status" value="1"/>
</dbReference>